<dbReference type="Gene3D" id="3.30.413.10">
    <property type="entry name" value="Sulfite Reductase Hemoprotein, domain 1"/>
    <property type="match status" value="1"/>
</dbReference>
<dbReference type="SUPFAM" id="SSF56014">
    <property type="entry name" value="Nitrite and sulphite reductase 4Fe-4S domain-like"/>
    <property type="match status" value="1"/>
</dbReference>
<dbReference type="InterPro" id="IPR045854">
    <property type="entry name" value="NO2/SO3_Rdtase_4Fe4S_sf"/>
</dbReference>
<evidence type="ECO:0000256" key="4">
    <source>
        <dbReference type="ARBA" id="ARBA00023014"/>
    </source>
</evidence>
<dbReference type="PANTHER" id="PTHR11493">
    <property type="entry name" value="SULFITE REDUCTASE [NADPH] SUBUNIT BETA-RELATED"/>
    <property type="match status" value="1"/>
</dbReference>
<evidence type="ECO:0000259" key="6">
    <source>
        <dbReference type="Pfam" id="PF03460"/>
    </source>
</evidence>
<dbReference type="Gene3D" id="3.90.480.10">
    <property type="entry name" value="Sulfite Reductase Hemoprotein,Domain 2"/>
    <property type="match status" value="1"/>
</dbReference>
<evidence type="ECO:0000259" key="5">
    <source>
        <dbReference type="Pfam" id="PF01077"/>
    </source>
</evidence>
<keyword evidence="1" id="KW-0004">4Fe-4S</keyword>
<accession>A0ABT1Y236</accession>
<keyword evidence="3" id="KW-0408">Iron</keyword>
<evidence type="ECO:0000313" key="7">
    <source>
        <dbReference type="EMBL" id="MCR6544546.1"/>
    </source>
</evidence>
<evidence type="ECO:0000256" key="2">
    <source>
        <dbReference type="ARBA" id="ARBA00022723"/>
    </source>
</evidence>
<dbReference type="RefSeq" id="WP_257912083.1">
    <property type="nucleotide sequence ID" value="NZ_JANPWE010000001.1"/>
</dbReference>
<dbReference type="InterPro" id="IPR045169">
    <property type="entry name" value="NO2/SO3_Rdtase_4Fe4S_prot"/>
</dbReference>
<dbReference type="Pfam" id="PF01077">
    <property type="entry name" value="NIR_SIR"/>
    <property type="match status" value="1"/>
</dbReference>
<dbReference type="Proteomes" id="UP001524944">
    <property type="component" value="Unassembled WGS sequence"/>
</dbReference>
<dbReference type="Pfam" id="PF03460">
    <property type="entry name" value="NIR_SIR_ferr"/>
    <property type="match status" value="1"/>
</dbReference>
<sequence>MELSNDQIKALKGKGYILNKDDVHFSCRIVTPSGRLKAGEAKKITEISEKYGQGDIYLTQRMQIEIPGLKYEDLDQVTKELADAGLAVGGTGNRVRPITSCKGTLCRFGLFDTFELTAKLNERFYQGHYHEILPAKLRISITGCPHNCSVTHMACIGLMGKKTDQVAIILGGMDGNEQSTGQELRGLYTVDQAMEIMEKIISYYREHSLPGERLGKMVSRIGFAAVEEAVIG</sequence>
<comment type="caution">
    <text evidence="7">The sequence shown here is derived from an EMBL/GenBank/DDBJ whole genome shotgun (WGS) entry which is preliminary data.</text>
</comment>
<evidence type="ECO:0000256" key="1">
    <source>
        <dbReference type="ARBA" id="ARBA00022485"/>
    </source>
</evidence>
<dbReference type="InterPro" id="IPR006067">
    <property type="entry name" value="NO2/SO3_Rdtase_4Fe4S_dom"/>
</dbReference>
<feature type="domain" description="Nitrite/sulphite reductase 4Fe-4S" evidence="5">
    <location>
        <begin position="92"/>
        <end position="230"/>
    </location>
</feature>
<keyword evidence="2" id="KW-0479">Metal-binding</keyword>
<protein>
    <submittedName>
        <fullName evidence="7">Sulfite reductase subunit beta (Hemoprotein)</fullName>
    </submittedName>
</protein>
<dbReference type="EMBL" id="JANPWE010000001">
    <property type="protein sequence ID" value="MCR6544546.1"/>
    <property type="molecule type" value="Genomic_DNA"/>
</dbReference>
<reference evidence="7 8" key="1">
    <citation type="submission" date="2022-08" db="EMBL/GenBank/DDBJ databases">
        <title>Proteogenomics of the novel Dehalobacterium formicoaceticum strain EZ94 highlights a key role of methyltransferases during anaerobic dichloromethane degradation.</title>
        <authorList>
            <person name="Wasmund K."/>
        </authorList>
    </citation>
    <scope>NUCLEOTIDE SEQUENCE [LARGE SCALE GENOMIC DNA]</scope>
    <source>
        <strain evidence="7 8">EZ94</strain>
    </source>
</reference>
<keyword evidence="8" id="KW-1185">Reference proteome</keyword>
<proteinExistence type="predicted"/>
<name>A0ABT1Y236_9FIRM</name>
<dbReference type="InterPro" id="IPR005117">
    <property type="entry name" value="NiRdtase/SiRdtase_haem-b_fer"/>
</dbReference>
<keyword evidence="4" id="KW-0411">Iron-sulfur</keyword>
<dbReference type="PANTHER" id="PTHR11493:SF54">
    <property type="entry name" value="ANAEROBIC SULFITE REDUCTASE SUBUNIT C"/>
    <property type="match status" value="1"/>
</dbReference>
<gene>
    <name evidence="7" type="ORF">NVS47_03295</name>
</gene>
<evidence type="ECO:0000313" key="8">
    <source>
        <dbReference type="Proteomes" id="UP001524944"/>
    </source>
</evidence>
<feature type="domain" description="Nitrite/Sulfite reductase ferredoxin-like" evidence="6">
    <location>
        <begin position="20"/>
        <end position="83"/>
    </location>
</feature>
<dbReference type="InterPro" id="IPR036136">
    <property type="entry name" value="Nit/Sulf_reduc_fer-like_dom_sf"/>
</dbReference>
<organism evidence="7 8">
    <name type="scientific">Dehalobacterium formicoaceticum</name>
    <dbReference type="NCBI Taxonomy" id="51515"/>
    <lineage>
        <taxon>Bacteria</taxon>
        <taxon>Bacillati</taxon>
        <taxon>Bacillota</taxon>
        <taxon>Clostridia</taxon>
        <taxon>Eubacteriales</taxon>
        <taxon>Peptococcaceae</taxon>
        <taxon>Dehalobacterium</taxon>
    </lineage>
</organism>
<dbReference type="SUPFAM" id="SSF55124">
    <property type="entry name" value="Nitrite/Sulfite reductase N-terminal domain-like"/>
    <property type="match status" value="1"/>
</dbReference>
<evidence type="ECO:0000256" key="3">
    <source>
        <dbReference type="ARBA" id="ARBA00023004"/>
    </source>
</evidence>